<organism evidence="2 3">
    <name type="scientific">Eumeta variegata</name>
    <name type="common">Bagworm moth</name>
    <name type="synonym">Eumeta japonica</name>
    <dbReference type="NCBI Taxonomy" id="151549"/>
    <lineage>
        <taxon>Eukaryota</taxon>
        <taxon>Metazoa</taxon>
        <taxon>Ecdysozoa</taxon>
        <taxon>Arthropoda</taxon>
        <taxon>Hexapoda</taxon>
        <taxon>Insecta</taxon>
        <taxon>Pterygota</taxon>
        <taxon>Neoptera</taxon>
        <taxon>Endopterygota</taxon>
        <taxon>Lepidoptera</taxon>
        <taxon>Glossata</taxon>
        <taxon>Ditrysia</taxon>
        <taxon>Tineoidea</taxon>
        <taxon>Psychidae</taxon>
        <taxon>Oiketicinae</taxon>
        <taxon>Eumeta</taxon>
    </lineage>
</organism>
<dbReference type="EMBL" id="BGZK01000114">
    <property type="protein sequence ID" value="GBP20058.1"/>
    <property type="molecule type" value="Genomic_DNA"/>
</dbReference>
<feature type="transmembrane region" description="Helical" evidence="1">
    <location>
        <begin position="53"/>
        <end position="74"/>
    </location>
</feature>
<accession>A0A4C1U1E8</accession>
<evidence type="ECO:0000313" key="2">
    <source>
        <dbReference type="EMBL" id="GBP20058.1"/>
    </source>
</evidence>
<dbReference type="Proteomes" id="UP000299102">
    <property type="component" value="Unassembled WGS sequence"/>
</dbReference>
<gene>
    <name evidence="2" type="ORF">EVAR_13827_1</name>
</gene>
<evidence type="ECO:0000256" key="1">
    <source>
        <dbReference type="SAM" id="Phobius"/>
    </source>
</evidence>
<sequence length="116" mass="13282">MIRYKKKKILFVYLFLFRYRLTWGAPRRQRRSVQVAHSAPAGLVSRSRRSSRLVIHLSVATFIIILFTLTFTSLTSMTEIESLRPERGAEFEFFTCPGTLRGARHSASGTTLVMAI</sequence>
<dbReference type="AlphaFoldDB" id="A0A4C1U1E8"/>
<reference evidence="2 3" key="1">
    <citation type="journal article" date="2019" name="Commun. Biol.">
        <title>The bagworm genome reveals a unique fibroin gene that provides high tensile strength.</title>
        <authorList>
            <person name="Kono N."/>
            <person name="Nakamura H."/>
            <person name="Ohtoshi R."/>
            <person name="Tomita M."/>
            <person name="Numata K."/>
            <person name="Arakawa K."/>
        </authorList>
    </citation>
    <scope>NUCLEOTIDE SEQUENCE [LARGE SCALE GENOMIC DNA]</scope>
</reference>
<keyword evidence="3" id="KW-1185">Reference proteome</keyword>
<evidence type="ECO:0000313" key="3">
    <source>
        <dbReference type="Proteomes" id="UP000299102"/>
    </source>
</evidence>
<protein>
    <submittedName>
        <fullName evidence="2">Uncharacterized protein</fullName>
    </submittedName>
</protein>
<keyword evidence="1" id="KW-1133">Transmembrane helix</keyword>
<comment type="caution">
    <text evidence="2">The sequence shown here is derived from an EMBL/GenBank/DDBJ whole genome shotgun (WGS) entry which is preliminary data.</text>
</comment>
<name>A0A4C1U1E8_EUMVA</name>
<keyword evidence="1" id="KW-0812">Transmembrane</keyword>
<proteinExistence type="predicted"/>
<keyword evidence="1" id="KW-0472">Membrane</keyword>